<feature type="compositionally biased region" description="Polar residues" evidence="1">
    <location>
        <begin position="858"/>
        <end position="869"/>
    </location>
</feature>
<dbReference type="PROSITE" id="PS51038">
    <property type="entry name" value="BAH"/>
    <property type="match status" value="1"/>
</dbReference>
<name>A0A139WJ26_TRICA</name>
<sequence>MKQVPVKNKKQSESKSEKDYISETISFVIKGKLTPIKPSFVAKRGKKPPKKKEITDGKQKPIMRKAKKVSESTKTGPKVQTKTAKKPTSVPKIIKKSDTNTSLIQDSTKKDIKSENISASKKAAKETKPLKKVKTEIADVKKKSKKAITKRVKSPQKTEPIDSEENQKAEDIKTKQTIEKLLKQANKALKQPQLKSKSTLQKSKKASKSTKKAPVPGKKPKVAKQSIKQEPTEIKKQVKRKTPSDSQEDTSTSDELTLNELCPAIKTESEQPKSKKLKIKSEPVSDSEKKSRKPVLKHPPKKIPPKTNLVLMKKRVMSAVKDKVKRKENQRSRKMKLFGFWNGPKRHRVASLNALAKVHCLYENETRSNLLDPIEVDKKEPVEEKKSSDDETVPCTRTLRSVPGLRAVGKHWDMHDTTSSSEDNSGYESTYDEKPKPKVKKELVKKAESSKKPEPKRRRNRTELIMDLKDMVVRKRMASLNASAILAASYSVERRASKSPKSDSETDSSDYFITDNEEEADKKCFEAKVKKEEDGKLIEVRATPNKKVAVILNQDTDVTITGVYVNSTTRSTHHEGYCSIAGMQYRISATSHTQTAATAVATETLLQSSSSSTQENSNSESLTSCKSYTPLDALSNMQPPPGPGIQHPHQHMGPPQHVLPLPQHQLSPSRRHGCPSAFSTPHPAPYPPHHPPPIPGDPGYVHGYYQPAGPLISVPHGHTQQQPPPPIAKLSESSPTSASPIHQPPPAPSSNGDSSDSEVIITSVTAGKETVPPPQQPPTSYRYSQYPGTPPGYPYSYPPHYYPTPPPAPSYAHHDLCYSTTPYLHHKYPPTTYRRFLPSTQYYAPNPPDIYATPPTGPSQQNQQVVTATPVSASSSSYQPSPSGPPPAIMEPYPPPPPPTLVETYPHPPHYYPSYGPAPPSCYTHPPATRTLPYLNATYQSCPCPMQSCPKNVLTGPLTGDSKRSNISSIAKDSMPLPPVALALPLEPASATGPPSPARGSAGMPPPPSPAGATYQPPPPAPKQEEATECTPVEKKRKARVGKAMVRNNIAAIQQNTAMLLMCNPNQRSFPGEVKREIESPKEKETEAKKEICSDEDVKTPKIILQTPVEPEIKNIERIPEPQNLKKEENVEEKEEGKVEEKKVLKEELPPCVNTVAENVKVKNMKRKISTSKKAEEENEISAKKVKLEPKYPNGSYKDLIKKDMNTVKINNGKRKLITENDDGTKKTKTKTKKQTTKRKLSSAKEEDSTPTKRLKQTKPLTASNQQNSKHYSKEKDKNKTEPVLIENKEPQKKSAKKLPVNSKANKKLAPAILDSLIAKNNIDRTIDSVISESSVRTNTSALKTVDKCAKTKEPVLNNKKSTNKNGQIKSKTVECRKSVVTRRKSKCKEVPQAITRVPRRSLQMPRWSNGWTWEGEPFETKVFLNSDETTVVRKCYPAMRHEEGDIIEVRDCVLLKAGPRKNDLPFVAKIAYLWENPEDGEMMMSLLWYYRPEHTEQGRTPADQPDEVFASRHKDSNSVACIDDKCYVLTFHEYCRYRKDLRRLEEGIEETSPCIPTPEPYPRCNRQPPSPIQVSSDMVFFCRRVYDFRQKRIVKNPS</sequence>
<dbReference type="STRING" id="7070.A0A139WJ26"/>
<dbReference type="InterPro" id="IPR053032">
    <property type="entry name" value="BAH_domain-containing"/>
</dbReference>
<dbReference type="InterPro" id="IPR001025">
    <property type="entry name" value="BAH_dom"/>
</dbReference>
<feature type="region of interest" description="Disordered" evidence="1">
    <location>
        <begin position="184"/>
        <end position="308"/>
    </location>
</feature>
<feature type="region of interest" description="Disordered" evidence="1">
    <location>
        <begin position="630"/>
        <end position="787"/>
    </location>
</feature>
<feature type="region of interest" description="Disordered" evidence="1">
    <location>
        <begin position="844"/>
        <end position="901"/>
    </location>
</feature>
<feature type="region of interest" description="Disordered" evidence="1">
    <location>
        <begin position="986"/>
        <end position="1041"/>
    </location>
</feature>
<dbReference type="GO" id="GO:0045892">
    <property type="term" value="P:negative regulation of DNA-templated transcription"/>
    <property type="evidence" value="ECO:0000318"/>
    <property type="project" value="GO_Central"/>
</dbReference>
<organism evidence="3 4">
    <name type="scientific">Tribolium castaneum</name>
    <name type="common">Red flour beetle</name>
    <dbReference type="NCBI Taxonomy" id="7070"/>
    <lineage>
        <taxon>Eukaryota</taxon>
        <taxon>Metazoa</taxon>
        <taxon>Ecdysozoa</taxon>
        <taxon>Arthropoda</taxon>
        <taxon>Hexapoda</taxon>
        <taxon>Insecta</taxon>
        <taxon>Pterygota</taxon>
        <taxon>Neoptera</taxon>
        <taxon>Endopterygota</taxon>
        <taxon>Coleoptera</taxon>
        <taxon>Polyphaga</taxon>
        <taxon>Cucujiformia</taxon>
        <taxon>Tenebrionidae</taxon>
        <taxon>Tenebrionidae incertae sedis</taxon>
        <taxon>Tribolium</taxon>
    </lineage>
</organism>
<feature type="compositionally biased region" description="Basic and acidic residues" evidence="1">
    <location>
        <begin position="431"/>
        <end position="453"/>
    </location>
</feature>
<feature type="compositionally biased region" description="Basic and acidic residues" evidence="1">
    <location>
        <begin position="380"/>
        <end position="389"/>
    </location>
</feature>
<dbReference type="EMBL" id="KQ971338">
    <property type="protein sequence ID" value="KYB27973.1"/>
    <property type="molecule type" value="Genomic_DNA"/>
</dbReference>
<feature type="compositionally biased region" description="Basic and acidic residues" evidence="1">
    <location>
        <begin position="1272"/>
        <end position="1293"/>
    </location>
</feature>
<feature type="compositionally biased region" description="Basic and acidic residues" evidence="1">
    <location>
        <begin position="123"/>
        <end position="141"/>
    </location>
</feature>
<feature type="domain" description="BAH" evidence="2">
    <location>
        <begin position="1446"/>
        <end position="1598"/>
    </location>
</feature>
<feature type="compositionally biased region" description="Basic and acidic residues" evidence="1">
    <location>
        <begin position="1073"/>
        <end position="1094"/>
    </location>
</feature>
<dbReference type="PANTHER" id="PTHR46576:SF1">
    <property type="entry name" value="BROMO ADJACENT HOMOLOGY DOMAIN-CONTAINING 1 PROTEIN"/>
    <property type="match status" value="1"/>
</dbReference>
<keyword evidence="4" id="KW-1185">Reference proteome</keyword>
<feature type="compositionally biased region" description="Basic and acidic residues" evidence="1">
    <location>
        <begin position="267"/>
        <end position="289"/>
    </location>
</feature>
<evidence type="ECO:0000313" key="3">
    <source>
        <dbReference type="EMBL" id="KYB27973.1"/>
    </source>
</evidence>
<feature type="compositionally biased region" description="Basic and acidic residues" evidence="1">
    <location>
        <begin position="1173"/>
        <end position="1190"/>
    </location>
</feature>
<feature type="compositionally biased region" description="Low complexity" evidence="1">
    <location>
        <begin position="184"/>
        <end position="201"/>
    </location>
</feature>
<dbReference type="GO" id="GO:0000976">
    <property type="term" value="F:transcription cis-regulatory region binding"/>
    <property type="evidence" value="ECO:0000318"/>
    <property type="project" value="GO_Central"/>
</dbReference>
<feature type="compositionally biased region" description="Low complexity" evidence="1">
    <location>
        <begin position="986"/>
        <end position="1003"/>
    </location>
</feature>
<feature type="region of interest" description="Disordered" evidence="1">
    <location>
        <begin position="492"/>
        <end position="513"/>
    </location>
</feature>
<feature type="region of interest" description="Disordered" evidence="1">
    <location>
        <begin position="1071"/>
        <end position="1094"/>
    </location>
</feature>
<feature type="compositionally biased region" description="Pro residues" evidence="1">
    <location>
        <begin position="882"/>
        <end position="901"/>
    </location>
</feature>
<reference evidence="3 4" key="1">
    <citation type="journal article" date="2008" name="Nature">
        <title>The genome of the model beetle and pest Tribolium castaneum.</title>
        <authorList>
            <consortium name="Tribolium Genome Sequencing Consortium"/>
            <person name="Richards S."/>
            <person name="Gibbs R.A."/>
            <person name="Weinstock G.M."/>
            <person name="Brown S.J."/>
            <person name="Denell R."/>
            <person name="Beeman R.W."/>
            <person name="Gibbs R."/>
            <person name="Beeman R.W."/>
            <person name="Brown S.J."/>
            <person name="Bucher G."/>
            <person name="Friedrich M."/>
            <person name="Grimmelikhuijzen C.J."/>
            <person name="Klingler M."/>
            <person name="Lorenzen M."/>
            <person name="Richards S."/>
            <person name="Roth S."/>
            <person name="Schroder R."/>
            <person name="Tautz D."/>
            <person name="Zdobnov E.M."/>
            <person name="Muzny D."/>
            <person name="Gibbs R.A."/>
            <person name="Weinstock G.M."/>
            <person name="Attaway T."/>
            <person name="Bell S."/>
            <person name="Buhay C.J."/>
            <person name="Chandrabose M.N."/>
            <person name="Chavez D."/>
            <person name="Clerk-Blankenburg K.P."/>
            <person name="Cree A."/>
            <person name="Dao M."/>
            <person name="Davis C."/>
            <person name="Chacko J."/>
            <person name="Dinh H."/>
            <person name="Dugan-Rocha S."/>
            <person name="Fowler G."/>
            <person name="Garner T.T."/>
            <person name="Garnes J."/>
            <person name="Gnirke A."/>
            <person name="Hawes A."/>
            <person name="Hernandez J."/>
            <person name="Hines S."/>
            <person name="Holder M."/>
            <person name="Hume J."/>
            <person name="Jhangiani S.N."/>
            <person name="Joshi V."/>
            <person name="Khan Z.M."/>
            <person name="Jackson L."/>
            <person name="Kovar C."/>
            <person name="Kowis A."/>
            <person name="Lee S."/>
            <person name="Lewis L.R."/>
            <person name="Margolis J."/>
            <person name="Morgan M."/>
            <person name="Nazareth L.V."/>
            <person name="Nguyen N."/>
            <person name="Okwuonu G."/>
            <person name="Parker D."/>
            <person name="Richards S."/>
            <person name="Ruiz S.J."/>
            <person name="Santibanez J."/>
            <person name="Savard J."/>
            <person name="Scherer S.E."/>
            <person name="Schneider B."/>
            <person name="Sodergren E."/>
            <person name="Tautz D."/>
            <person name="Vattahil S."/>
            <person name="Villasana D."/>
            <person name="White C.S."/>
            <person name="Wright R."/>
            <person name="Park Y."/>
            <person name="Beeman R.W."/>
            <person name="Lord J."/>
            <person name="Oppert B."/>
            <person name="Lorenzen M."/>
            <person name="Brown S."/>
            <person name="Wang L."/>
            <person name="Savard J."/>
            <person name="Tautz D."/>
            <person name="Richards S."/>
            <person name="Weinstock G."/>
            <person name="Gibbs R.A."/>
            <person name="Liu Y."/>
            <person name="Worley K."/>
            <person name="Weinstock G."/>
            <person name="Elsik C.G."/>
            <person name="Reese J.T."/>
            <person name="Elhaik E."/>
            <person name="Landan G."/>
            <person name="Graur D."/>
            <person name="Arensburger P."/>
            <person name="Atkinson P."/>
            <person name="Beeman R.W."/>
            <person name="Beidler J."/>
            <person name="Brown S.J."/>
            <person name="Demuth J.P."/>
            <person name="Drury D.W."/>
            <person name="Du Y.Z."/>
            <person name="Fujiwara H."/>
            <person name="Lorenzen M."/>
            <person name="Maselli V."/>
            <person name="Osanai M."/>
            <person name="Park Y."/>
            <person name="Robertson H.M."/>
            <person name="Tu Z."/>
            <person name="Wang J.J."/>
            <person name="Wang S."/>
            <person name="Richards S."/>
            <person name="Song H."/>
            <person name="Zhang L."/>
            <person name="Sodergren E."/>
            <person name="Werner D."/>
            <person name="Stanke M."/>
            <person name="Morgenstern B."/>
            <person name="Solovyev V."/>
            <person name="Kosarev P."/>
            <person name="Brown G."/>
            <person name="Chen H.C."/>
            <person name="Ermolaeva O."/>
            <person name="Hlavina W."/>
            <person name="Kapustin Y."/>
            <person name="Kiryutin B."/>
            <person name="Kitts P."/>
            <person name="Maglott D."/>
            <person name="Pruitt K."/>
            <person name="Sapojnikov V."/>
            <person name="Souvorov A."/>
            <person name="Mackey A.J."/>
            <person name="Waterhouse R.M."/>
            <person name="Wyder S."/>
            <person name="Zdobnov E.M."/>
            <person name="Zdobnov E.M."/>
            <person name="Wyder S."/>
            <person name="Kriventseva E.V."/>
            <person name="Kadowaki T."/>
            <person name="Bork P."/>
            <person name="Aranda M."/>
            <person name="Bao R."/>
            <person name="Beermann A."/>
            <person name="Berns N."/>
            <person name="Bolognesi R."/>
            <person name="Bonneton F."/>
            <person name="Bopp D."/>
            <person name="Brown S.J."/>
            <person name="Bucher G."/>
            <person name="Butts T."/>
            <person name="Chaumot A."/>
            <person name="Denell R.E."/>
            <person name="Ferrier D.E."/>
            <person name="Friedrich M."/>
            <person name="Gordon C.M."/>
            <person name="Jindra M."/>
            <person name="Klingler M."/>
            <person name="Lan Q."/>
            <person name="Lattorff H.M."/>
            <person name="Laudet V."/>
            <person name="von Levetsow C."/>
            <person name="Liu Z."/>
            <person name="Lutz R."/>
            <person name="Lynch J.A."/>
            <person name="da Fonseca R.N."/>
            <person name="Posnien N."/>
            <person name="Reuter R."/>
            <person name="Roth S."/>
            <person name="Savard J."/>
            <person name="Schinko J.B."/>
            <person name="Schmitt C."/>
            <person name="Schoppmeier M."/>
            <person name="Schroder R."/>
            <person name="Shippy T.D."/>
            <person name="Simonnet F."/>
            <person name="Marques-Souza H."/>
            <person name="Tautz D."/>
            <person name="Tomoyasu Y."/>
            <person name="Trauner J."/>
            <person name="Van der Zee M."/>
            <person name="Vervoort M."/>
            <person name="Wittkopp N."/>
            <person name="Wimmer E.A."/>
            <person name="Yang X."/>
            <person name="Jones A.K."/>
            <person name="Sattelle D.B."/>
            <person name="Ebert P.R."/>
            <person name="Nelson D."/>
            <person name="Scott J.G."/>
            <person name="Beeman R.W."/>
            <person name="Muthukrishnan S."/>
            <person name="Kramer K.J."/>
            <person name="Arakane Y."/>
            <person name="Beeman R.W."/>
            <person name="Zhu Q."/>
            <person name="Hogenkamp D."/>
            <person name="Dixit R."/>
            <person name="Oppert B."/>
            <person name="Jiang H."/>
            <person name="Zou Z."/>
            <person name="Marshall J."/>
            <person name="Elpidina E."/>
            <person name="Vinokurov K."/>
            <person name="Oppert C."/>
            <person name="Zou Z."/>
            <person name="Evans J."/>
            <person name="Lu Z."/>
            <person name="Zhao P."/>
            <person name="Sumathipala N."/>
            <person name="Altincicek B."/>
            <person name="Vilcinskas A."/>
            <person name="Williams M."/>
            <person name="Hultmark D."/>
            <person name="Hetru C."/>
            <person name="Jiang H."/>
            <person name="Grimmelikhuijzen C.J."/>
            <person name="Hauser F."/>
            <person name="Cazzamali G."/>
            <person name="Williamson M."/>
            <person name="Park Y."/>
            <person name="Li B."/>
            <person name="Tanaka Y."/>
            <person name="Predel R."/>
            <person name="Neupert S."/>
            <person name="Schachtner J."/>
            <person name="Verleyen P."/>
            <person name="Raible F."/>
            <person name="Bork P."/>
            <person name="Friedrich M."/>
            <person name="Walden K.K."/>
            <person name="Robertson H.M."/>
            <person name="Angeli S."/>
            <person name="Foret S."/>
            <person name="Bucher G."/>
            <person name="Schuetz S."/>
            <person name="Maleszka R."/>
            <person name="Wimmer E.A."/>
            <person name="Beeman R.W."/>
            <person name="Lorenzen M."/>
            <person name="Tomoyasu Y."/>
            <person name="Miller S.C."/>
            <person name="Grossmann D."/>
            <person name="Bucher G."/>
        </authorList>
    </citation>
    <scope>NUCLEOTIDE SEQUENCE [LARGE SCALE GENOMIC DNA]</scope>
    <source>
        <strain evidence="3 4">Georgia GA2</strain>
    </source>
</reference>
<dbReference type="eggNOG" id="KOG1886">
    <property type="taxonomic scope" value="Eukaryota"/>
</dbReference>
<protein>
    <recommendedName>
        <fullName evidence="2">BAH domain-containing protein</fullName>
    </recommendedName>
</protein>
<proteinExistence type="predicted"/>
<feature type="compositionally biased region" description="Basic residues" evidence="1">
    <location>
        <begin position="290"/>
        <end position="304"/>
    </location>
</feature>
<dbReference type="PANTHER" id="PTHR46576">
    <property type="entry name" value="BROMO ADJACENT HOMOLOGY DOMAIN-CONTAINING 1 PROTEIN"/>
    <property type="match status" value="1"/>
</dbReference>
<dbReference type="FunCoup" id="A0A139WJ26">
    <property type="interactions" value="84"/>
</dbReference>
<feature type="compositionally biased region" description="Polar residues" evidence="1">
    <location>
        <begin position="417"/>
        <end position="428"/>
    </location>
</feature>
<dbReference type="SMART" id="SM00439">
    <property type="entry name" value="BAH"/>
    <property type="match status" value="1"/>
</dbReference>
<evidence type="ECO:0000259" key="2">
    <source>
        <dbReference type="PROSITE" id="PS51038"/>
    </source>
</evidence>
<feature type="compositionally biased region" description="Basic residues" evidence="1">
    <location>
        <begin position="202"/>
        <end position="211"/>
    </location>
</feature>
<feature type="region of interest" description="Disordered" evidence="1">
    <location>
        <begin position="1117"/>
        <end position="1142"/>
    </location>
</feature>
<feature type="compositionally biased region" description="Basic and acidic residues" evidence="1">
    <location>
        <begin position="492"/>
        <end position="504"/>
    </location>
</feature>
<accession>A0A139WJ26</accession>
<evidence type="ECO:0000256" key="1">
    <source>
        <dbReference type="SAM" id="MobiDB-lite"/>
    </source>
</evidence>
<feature type="compositionally biased region" description="Polar residues" evidence="1">
    <location>
        <begin position="1259"/>
        <end position="1270"/>
    </location>
</feature>
<dbReference type="GO" id="GO:0031507">
    <property type="term" value="P:heterochromatin formation"/>
    <property type="evidence" value="ECO:0000318"/>
    <property type="project" value="GO_Central"/>
</dbReference>
<evidence type="ECO:0000313" key="4">
    <source>
        <dbReference type="Proteomes" id="UP000007266"/>
    </source>
</evidence>
<feature type="compositionally biased region" description="Basic and acidic residues" evidence="1">
    <location>
        <begin position="1217"/>
        <end position="1226"/>
    </location>
</feature>
<dbReference type="GO" id="GO:0005677">
    <property type="term" value="C:chromatin silencing complex"/>
    <property type="evidence" value="ECO:0000318"/>
    <property type="project" value="GO_Central"/>
</dbReference>
<feature type="region of interest" description="Disordered" evidence="1">
    <location>
        <begin position="1167"/>
        <end position="1302"/>
    </location>
</feature>
<dbReference type="InParanoid" id="A0A139WJ26"/>
<dbReference type="GO" id="GO:0003682">
    <property type="term" value="F:chromatin binding"/>
    <property type="evidence" value="ECO:0000318"/>
    <property type="project" value="GO_Central"/>
</dbReference>
<feature type="compositionally biased region" description="Low complexity" evidence="1">
    <location>
        <begin position="870"/>
        <end position="881"/>
    </location>
</feature>
<feature type="compositionally biased region" description="Basic residues" evidence="1">
    <location>
        <begin position="142"/>
        <end position="154"/>
    </location>
</feature>
<feature type="compositionally biased region" description="Pro residues" evidence="1">
    <location>
        <begin position="682"/>
        <end position="696"/>
    </location>
</feature>
<dbReference type="Proteomes" id="UP000007266">
    <property type="component" value="Linkage group 4"/>
</dbReference>
<dbReference type="Pfam" id="PF01426">
    <property type="entry name" value="BAH"/>
    <property type="match status" value="1"/>
</dbReference>
<feature type="compositionally biased region" description="Polar residues" evidence="1">
    <location>
        <begin position="72"/>
        <end position="82"/>
    </location>
</feature>
<dbReference type="InterPro" id="IPR043151">
    <property type="entry name" value="BAH_sf"/>
</dbReference>
<feature type="compositionally biased region" description="Pro residues" evidence="1">
    <location>
        <begin position="1004"/>
        <end position="1022"/>
    </location>
</feature>
<feature type="compositionally biased region" description="Low complexity" evidence="1">
    <location>
        <begin position="644"/>
        <end position="668"/>
    </location>
</feature>
<feature type="compositionally biased region" description="Polar residues" evidence="1">
    <location>
        <begin position="731"/>
        <end position="740"/>
    </location>
</feature>
<feature type="region of interest" description="Disordered" evidence="1">
    <location>
        <begin position="39"/>
        <end position="91"/>
    </location>
</feature>
<gene>
    <name evidence="3" type="primary">AUGUSTUS-3.0.2_32821</name>
    <name evidence="3" type="ORF">TcasGA2_TC032821</name>
</gene>
<feature type="region of interest" description="Disordered" evidence="1">
    <location>
        <begin position="105"/>
        <end position="172"/>
    </location>
</feature>
<feature type="region of interest" description="Disordered" evidence="1">
    <location>
        <begin position="380"/>
        <end position="463"/>
    </location>
</feature>
<dbReference type="Gene3D" id="2.30.30.490">
    <property type="match status" value="1"/>
</dbReference>
<dbReference type="OMA" id="SRTHEKN"/>
<reference evidence="3 4" key="2">
    <citation type="journal article" date="2010" name="Nucleic Acids Res.">
        <title>BeetleBase in 2010: revisions to provide comprehensive genomic information for Tribolium castaneum.</title>
        <authorList>
            <person name="Kim H.S."/>
            <person name="Murphy T."/>
            <person name="Xia J."/>
            <person name="Caragea D."/>
            <person name="Park Y."/>
            <person name="Beeman R.W."/>
            <person name="Lorenzen M.D."/>
            <person name="Butcher S."/>
            <person name="Manak J.R."/>
            <person name="Brown S.J."/>
        </authorList>
    </citation>
    <scope>GENOME REANNOTATION</scope>
    <source>
        <strain evidence="3 4">Georgia GA2</strain>
    </source>
</reference>
<feature type="compositionally biased region" description="Basic residues" evidence="1">
    <location>
        <begin position="1227"/>
        <end position="1242"/>
    </location>
</feature>